<dbReference type="Proteomes" id="UP001055439">
    <property type="component" value="Chromosome 5"/>
</dbReference>
<keyword evidence="6" id="KW-0539">Nucleus</keyword>
<feature type="non-terminal residue" evidence="10">
    <location>
        <position position="311"/>
    </location>
</feature>
<gene>
    <name evidence="10" type="ORF">MUK42_20593</name>
</gene>
<name>A0A9E7FVX7_9LILI</name>
<dbReference type="InterPro" id="IPR001005">
    <property type="entry name" value="SANT/Myb"/>
</dbReference>
<evidence type="ECO:0000256" key="3">
    <source>
        <dbReference type="ARBA" id="ARBA00023015"/>
    </source>
</evidence>
<dbReference type="CDD" id="cd00167">
    <property type="entry name" value="SANT"/>
    <property type="match status" value="2"/>
</dbReference>
<dbReference type="PANTHER" id="PTHR10641:SF1346">
    <property type="entry name" value="TRANSCRIPTION FACTOR MYB14"/>
    <property type="match status" value="1"/>
</dbReference>
<dbReference type="InterPro" id="IPR015495">
    <property type="entry name" value="Myb_TF_plants"/>
</dbReference>
<dbReference type="PANTHER" id="PTHR10641">
    <property type="entry name" value="MYB FAMILY TRANSCRIPTION FACTOR"/>
    <property type="match status" value="1"/>
</dbReference>
<feature type="domain" description="Myb-like" evidence="8">
    <location>
        <begin position="62"/>
        <end position="112"/>
    </location>
</feature>
<keyword evidence="4" id="KW-0238">DNA-binding</keyword>
<keyword evidence="3" id="KW-0805">Transcription regulation</keyword>
<dbReference type="GO" id="GO:0003677">
    <property type="term" value="F:DNA binding"/>
    <property type="evidence" value="ECO:0007669"/>
    <property type="project" value="UniProtKB-KW"/>
</dbReference>
<evidence type="ECO:0000256" key="7">
    <source>
        <dbReference type="SAM" id="MobiDB-lite"/>
    </source>
</evidence>
<dbReference type="Gene3D" id="1.10.10.60">
    <property type="entry name" value="Homeodomain-like"/>
    <property type="match status" value="2"/>
</dbReference>
<dbReference type="PROSITE" id="PS50090">
    <property type="entry name" value="MYB_LIKE"/>
    <property type="match status" value="2"/>
</dbReference>
<organism evidence="10 11">
    <name type="scientific">Musa troglodytarum</name>
    <name type="common">fe'i banana</name>
    <dbReference type="NCBI Taxonomy" id="320322"/>
    <lineage>
        <taxon>Eukaryota</taxon>
        <taxon>Viridiplantae</taxon>
        <taxon>Streptophyta</taxon>
        <taxon>Embryophyta</taxon>
        <taxon>Tracheophyta</taxon>
        <taxon>Spermatophyta</taxon>
        <taxon>Magnoliopsida</taxon>
        <taxon>Liliopsida</taxon>
        <taxon>Zingiberales</taxon>
        <taxon>Musaceae</taxon>
        <taxon>Musa</taxon>
    </lineage>
</organism>
<keyword evidence="5" id="KW-0804">Transcription</keyword>
<accession>A0A9E7FVX7</accession>
<keyword evidence="2" id="KW-0677">Repeat</keyword>
<proteinExistence type="predicted"/>
<feature type="region of interest" description="Disordered" evidence="7">
    <location>
        <begin position="119"/>
        <end position="142"/>
    </location>
</feature>
<evidence type="ECO:0000259" key="8">
    <source>
        <dbReference type="PROSITE" id="PS50090"/>
    </source>
</evidence>
<dbReference type="AlphaFoldDB" id="A0A9E7FVX7"/>
<feature type="domain" description="Myb-like" evidence="8">
    <location>
        <begin position="9"/>
        <end position="61"/>
    </location>
</feature>
<dbReference type="SMART" id="SM00717">
    <property type="entry name" value="SANT"/>
    <property type="match status" value="2"/>
</dbReference>
<feature type="domain" description="HTH myb-type" evidence="9">
    <location>
        <begin position="9"/>
        <end position="61"/>
    </location>
</feature>
<feature type="domain" description="HTH myb-type" evidence="9">
    <location>
        <begin position="62"/>
        <end position="116"/>
    </location>
</feature>
<dbReference type="PROSITE" id="PS51294">
    <property type="entry name" value="HTH_MYB"/>
    <property type="match status" value="2"/>
</dbReference>
<evidence type="ECO:0000259" key="9">
    <source>
        <dbReference type="PROSITE" id="PS51294"/>
    </source>
</evidence>
<reference evidence="10" key="1">
    <citation type="submission" date="2022-05" db="EMBL/GenBank/DDBJ databases">
        <title>The Musa troglodytarum L. genome provides insights into the mechanism of non-climacteric behaviour and enrichment of carotenoids.</title>
        <authorList>
            <person name="Wang J."/>
        </authorList>
    </citation>
    <scope>NUCLEOTIDE SEQUENCE</scope>
    <source>
        <tissue evidence="10">Leaf</tissue>
    </source>
</reference>
<dbReference type="InterPro" id="IPR017930">
    <property type="entry name" value="Myb_dom"/>
</dbReference>
<dbReference type="GO" id="GO:0005634">
    <property type="term" value="C:nucleus"/>
    <property type="evidence" value="ECO:0007669"/>
    <property type="project" value="UniProtKB-SubCell"/>
</dbReference>
<dbReference type="InterPro" id="IPR009057">
    <property type="entry name" value="Homeodomain-like_sf"/>
</dbReference>
<dbReference type="SUPFAM" id="SSF46689">
    <property type="entry name" value="Homeodomain-like"/>
    <property type="match status" value="1"/>
</dbReference>
<evidence type="ECO:0000256" key="6">
    <source>
        <dbReference type="ARBA" id="ARBA00023242"/>
    </source>
</evidence>
<evidence type="ECO:0000313" key="11">
    <source>
        <dbReference type="Proteomes" id="UP001055439"/>
    </source>
</evidence>
<dbReference type="FunFam" id="1.10.10.60:FF:000001">
    <property type="entry name" value="MYB-related transcription factor"/>
    <property type="match status" value="1"/>
</dbReference>
<evidence type="ECO:0000256" key="2">
    <source>
        <dbReference type="ARBA" id="ARBA00022737"/>
    </source>
</evidence>
<evidence type="ECO:0000313" key="10">
    <source>
        <dbReference type="EMBL" id="URE02083.1"/>
    </source>
</evidence>
<dbReference type="OrthoDB" id="2143914at2759"/>
<dbReference type="Pfam" id="PF00249">
    <property type="entry name" value="Myb_DNA-binding"/>
    <property type="match status" value="2"/>
</dbReference>
<sequence>MVRAPCCEKMGLKKGPWTPEEDQVLVDHIHRHGHANWRALPKQAGLLRCGKSCRLRWVNYLRPDIKRGNFTREEQETIIRLHGMLGNRWSAIAAKLPGRTDNEIKNVWHTHLKKLVFGPNTSSTGSKRKTTGCSRSNRTVLSQPLPTRLEADHGGARLASMSPEQSYSDFYSFATDSSGASGGISNVKEEGCSSQELQEIDEGFWLETLSMDEPATLIIPTTPTPPTSDHFDLFTSSDIDDTDFWLNVFMGAGDLEELSQFEWWSSRDRHALFFSKGRWKKDKVENILPLCVQRGENLKGVGSYIRSKATT</sequence>
<keyword evidence="11" id="KW-1185">Reference proteome</keyword>
<evidence type="ECO:0000256" key="4">
    <source>
        <dbReference type="ARBA" id="ARBA00023125"/>
    </source>
</evidence>
<evidence type="ECO:0000256" key="1">
    <source>
        <dbReference type="ARBA" id="ARBA00004123"/>
    </source>
</evidence>
<protein>
    <submittedName>
        <fullName evidence="10">Myb-related protein</fullName>
    </submittedName>
</protein>
<evidence type="ECO:0000256" key="5">
    <source>
        <dbReference type="ARBA" id="ARBA00023163"/>
    </source>
</evidence>
<comment type="subcellular location">
    <subcellularLocation>
        <location evidence="1">Nucleus</location>
    </subcellularLocation>
</comment>
<dbReference type="EMBL" id="CP097507">
    <property type="protein sequence ID" value="URE02083.1"/>
    <property type="molecule type" value="Genomic_DNA"/>
</dbReference>